<organism evidence="1 2">
    <name type="scientific">Shewanella decolorationis</name>
    <dbReference type="NCBI Taxonomy" id="256839"/>
    <lineage>
        <taxon>Bacteria</taxon>
        <taxon>Pseudomonadati</taxon>
        <taxon>Pseudomonadota</taxon>
        <taxon>Gammaproteobacteria</taxon>
        <taxon>Alteromonadales</taxon>
        <taxon>Shewanellaceae</taxon>
        <taxon>Shewanella</taxon>
    </lineage>
</organism>
<name>A0A8A7QS30_9GAMM</name>
<dbReference type="AlphaFoldDB" id="A0A8A7QS30"/>
<dbReference type="KEGG" id="sdeo:D0436_23490"/>
<dbReference type="EMBL" id="CP031775">
    <property type="protein sequence ID" value="QTM65137.2"/>
    <property type="molecule type" value="Genomic_DNA"/>
</dbReference>
<gene>
    <name evidence="1" type="ORF">D0436_23490</name>
</gene>
<dbReference type="Proteomes" id="UP000321124">
    <property type="component" value="Chromosome"/>
</dbReference>
<dbReference type="RefSeq" id="WP_176400017.1">
    <property type="nucleotide sequence ID" value="NZ_CP031775.2"/>
</dbReference>
<evidence type="ECO:0000313" key="1">
    <source>
        <dbReference type="EMBL" id="QTM65137.2"/>
    </source>
</evidence>
<evidence type="ECO:0000313" key="2">
    <source>
        <dbReference type="Proteomes" id="UP000321124"/>
    </source>
</evidence>
<protein>
    <submittedName>
        <fullName evidence="1">Uncharacterized protein</fullName>
    </submittedName>
</protein>
<sequence length="54" mass="5993">MDFELILLPLSTFASAFFTREQNRCGVLGRAMSGPSGWINAKVKVKKLAEKYDG</sequence>
<accession>A0A8A7QS30</accession>
<proteinExistence type="predicted"/>
<reference evidence="1 2" key="1">
    <citation type="journal article" date="2019" name="Ecotoxicol. Environ. Saf.">
        <title>Microbial characterization of heavy metal resistant bacterial strains isolated from an electroplating wastewater treatment plant.</title>
        <authorList>
            <person name="Cai X."/>
            <person name="Zheng X."/>
            <person name="Zhang D."/>
            <person name="Iqbal W."/>
            <person name="Liu C."/>
            <person name="Yang B."/>
            <person name="Zhao X."/>
            <person name="Lu X."/>
            <person name="Mao Y."/>
        </authorList>
    </citation>
    <scope>NUCLEOTIDE SEQUENCE [LARGE SCALE GENOMIC DNA]</scope>
    <source>
        <strain evidence="1 2">Ni1-3</strain>
    </source>
</reference>